<dbReference type="InterPro" id="IPR020568">
    <property type="entry name" value="Ribosomal_Su5_D2-typ_SF"/>
</dbReference>
<dbReference type="Proteomes" id="UP000733379">
    <property type="component" value="Unassembled WGS sequence"/>
</dbReference>
<organism evidence="11 12">
    <name type="scientific">Nocardia albiluteola</name>
    <dbReference type="NCBI Taxonomy" id="2842303"/>
    <lineage>
        <taxon>Bacteria</taxon>
        <taxon>Bacillati</taxon>
        <taxon>Actinomycetota</taxon>
        <taxon>Actinomycetes</taxon>
        <taxon>Mycobacteriales</taxon>
        <taxon>Nocardiaceae</taxon>
        <taxon>Nocardia</taxon>
    </lineage>
</organism>
<dbReference type="SUPFAM" id="SSF54211">
    <property type="entry name" value="Ribosomal protein S5 domain 2-like"/>
    <property type="match status" value="1"/>
</dbReference>
<evidence type="ECO:0000259" key="8">
    <source>
        <dbReference type="Pfam" id="PF00288"/>
    </source>
</evidence>
<dbReference type="PIRSF" id="PIRSF000530">
    <property type="entry name" value="Galactokinase"/>
    <property type="match status" value="1"/>
</dbReference>
<protein>
    <recommendedName>
        <fullName evidence="7">Galactokinase</fullName>
        <ecNumber evidence="7">2.7.1.6</ecNumber>
    </recommendedName>
</protein>
<feature type="domain" description="Galactokinase N-terminal" evidence="10">
    <location>
        <begin position="7"/>
        <end position="41"/>
    </location>
</feature>
<dbReference type="SUPFAM" id="SSF55060">
    <property type="entry name" value="GHMP Kinase, C-terminal domain"/>
    <property type="match status" value="1"/>
</dbReference>
<evidence type="ECO:0000259" key="10">
    <source>
        <dbReference type="Pfam" id="PF10509"/>
    </source>
</evidence>
<reference evidence="11 12" key="1">
    <citation type="submission" date="2021-06" db="EMBL/GenBank/DDBJ databases">
        <title>Actinomycetes sequencing.</title>
        <authorList>
            <person name="Shan Q."/>
        </authorList>
    </citation>
    <scope>NUCLEOTIDE SEQUENCE [LARGE SCALE GENOMIC DNA]</scope>
    <source>
        <strain evidence="11 12">NEAU-G5</strain>
    </source>
</reference>
<comment type="similarity">
    <text evidence="1">Belongs to the GHMP kinase family. GalK subfamily.</text>
</comment>
<name>A0ABS6B4K7_9NOCA</name>
<evidence type="ECO:0000313" key="12">
    <source>
        <dbReference type="Proteomes" id="UP000733379"/>
    </source>
</evidence>
<dbReference type="Gene3D" id="3.30.230.10">
    <property type="match status" value="1"/>
</dbReference>
<keyword evidence="3" id="KW-0547">Nucleotide-binding</keyword>
<dbReference type="PANTHER" id="PTHR10457:SF7">
    <property type="entry name" value="GALACTOKINASE-RELATED"/>
    <property type="match status" value="1"/>
</dbReference>
<dbReference type="GO" id="GO:0004335">
    <property type="term" value="F:galactokinase activity"/>
    <property type="evidence" value="ECO:0007669"/>
    <property type="project" value="UniProtKB-EC"/>
</dbReference>
<dbReference type="NCBIfam" id="TIGR00131">
    <property type="entry name" value="gal_kin"/>
    <property type="match status" value="1"/>
</dbReference>
<keyword evidence="2 11" id="KW-0808">Transferase</keyword>
<keyword evidence="6" id="KW-0299">Galactose metabolism</keyword>
<dbReference type="InterPro" id="IPR006203">
    <property type="entry name" value="GHMP_knse_ATP-bd_CS"/>
</dbReference>
<dbReference type="Pfam" id="PF10509">
    <property type="entry name" value="GalKase_gal_bdg"/>
    <property type="match status" value="1"/>
</dbReference>
<feature type="domain" description="GHMP kinase C-terminal" evidence="9">
    <location>
        <begin position="272"/>
        <end position="341"/>
    </location>
</feature>
<dbReference type="InterPro" id="IPR006206">
    <property type="entry name" value="Mevalonate/galactokinase"/>
</dbReference>
<keyword evidence="12" id="KW-1185">Reference proteome</keyword>
<evidence type="ECO:0000256" key="1">
    <source>
        <dbReference type="ARBA" id="ARBA00006566"/>
    </source>
</evidence>
<keyword evidence="6" id="KW-0119">Carbohydrate metabolism</keyword>
<dbReference type="Gene3D" id="3.30.70.890">
    <property type="entry name" value="GHMP kinase, C-terminal domain"/>
    <property type="match status" value="1"/>
</dbReference>
<dbReference type="InterPro" id="IPR019539">
    <property type="entry name" value="GalKase_N"/>
</dbReference>
<dbReference type="Pfam" id="PF00288">
    <property type="entry name" value="GHMP_kinases_N"/>
    <property type="match status" value="1"/>
</dbReference>
<dbReference type="PRINTS" id="PR00473">
    <property type="entry name" value="GALCTOKINASE"/>
</dbReference>
<dbReference type="PROSITE" id="PS00627">
    <property type="entry name" value="GHMP_KINASES_ATP"/>
    <property type="match status" value="1"/>
</dbReference>
<evidence type="ECO:0000256" key="4">
    <source>
        <dbReference type="ARBA" id="ARBA00022777"/>
    </source>
</evidence>
<keyword evidence="5" id="KW-0067">ATP-binding</keyword>
<dbReference type="PROSITE" id="PS00106">
    <property type="entry name" value="GALACTOKINASE"/>
    <property type="match status" value="1"/>
</dbReference>
<accession>A0ABS6B4K7</accession>
<evidence type="ECO:0000256" key="7">
    <source>
        <dbReference type="NCBIfam" id="TIGR00131"/>
    </source>
</evidence>
<dbReference type="InterPro" id="IPR019741">
    <property type="entry name" value="Galactokinase_CS"/>
</dbReference>
<dbReference type="InterPro" id="IPR013750">
    <property type="entry name" value="GHMP_kinase_C_dom"/>
</dbReference>
<evidence type="ECO:0000256" key="6">
    <source>
        <dbReference type="ARBA" id="ARBA00023144"/>
    </source>
</evidence>
<dbReference type="Pfam" id="PF08544">
    <property type="entry name" value="GHMP_kinases_C"/>
    <property type="match status" value="1"/>
</dbReference>
<dbReference type="PANTHER" id="PTHR10457">
    <property type="entry name" value="MEVALONATE KINASE/GALACTOKINASE"/>
    <property type="match status" value="1"/>
</dbReference>
<proteinExistence type="inferred from homology"/>
<dbReference type="InterPro" id="IPR006204">
    <property type="entry name" value="GHMP_kinase_N_dom"/>
</dbReference>
<dbReference type="EC" id="2.7.1.6" evidence="7"/>
<evidence type="ECO:0000259" key="9">
    <source>
        <dbReference type="Pfam" id="PF08544"/>
    </source>
</evidence>
<evidence type="ECO:0000256" key="2">
    <source>
        <dbReference type="ARBA" id="ARBA00022679"/>
    </source>
</evidence>
<feature type="domain" description="GHMP kinase N-terminal" evidence="8">
    <location>
        <begin position="81"/>
        <end position="165"/>
    </location>
</feature>
<evidence type="ECO:0000313" key="11">
    <source>
        <dbReference type="EMBL" id="MBU3065255.1"/>
    </source>
</evidence>
<evidence type="ECO:0000256" key="5">
    <source>
        <dbReference type="ARBA" id="ARBA00022840"/>
    </source>
</evidence>
<sequence>MNAIQRGVWVAPGRVNIIGEHTDYNDGYALPIALPHVVSCTARATSDGTVTVSSRQHPGELISEPVAGLADSTVAGWVRYPLGVVYEFSRRGRSIGGVELMLDGAVPVGAGLSSSAAVVCAVAVALRDLFAGAVTDAELIDIGRAAENSYVGAATGTLDQSASVLCTAGHALFLDFGKGEHAQVPFDLAAAGLALLVADTNTPHHHAGGGYADRRRECEEAAAALGVRSLREITDIAAVEQIPAPAPRKRARHIVSENARVLEVVDMLRRGRDPREIGPILTTGHASLRDDFEISTPQLDAAVEAALEAGAHGARMVGGGFGGSIIALVDADRTAATVRAIENRFRAADFAEPRTFVAIPSAGAHRVA</sequence>
<dbReference type="InterPro" id="IPR036554">
    <property type="entry name" value="GHMP_kinase_C_sf"/>
</dbReference>
<dbReference type="RefSeq" id="WP_215921235.1">
    <property type="nucleotide sequence ID" value="NZ_JAHKNI010000010.1"/>
</dbReference>
<comment type="caution">
    <text evidence="11">The sequence shown here is derived from an EMBL/GenBank/DDBJ whole genome shotgun (WGS) entry which is preliminary data.</text>
</comment>
<dbReference type="EMBL" id="JAHKNI010000010">
    <property type="protein sequence ID" value="MBU3065255.1"/>
    <property type="molecule type" value="Genomic_DNA"/>
</dbReference>
<keyword evidence="4" id="KW-0418">Kinase</keyword>
<evidence type="ECO:0000256" key="3">
    <source>
        <dbReference type="ARBA" id="ARBA00022741"/>
    </source>
</evidence>
<dbReference type="InterPro" id="IPR000705">
    <property type="entry name" value="Galactokinase"/>
</dbReference>
<dbReference type="InterPro" id="IPR014721">
    <property type="entry name" value="Ribsml_uS5_D2-typ_fold_subgr"/>
</dbReference>
<gene>
    <name evidence="11" type="primary">galK</name>
    <name evidence="11" type="ORF">KO481_27470</name>
</gene>
<dbReference type="PRINTS" id="PR00959">
    <property type="entry name" value="MEVGALKINASE"/>
</dbReference>